<protein>
    <submittedName>
        <fullName evidence="2">Uncharacterized protein</fullName>
    </submittedName>
</protein>
<keyword evidence="3" id="KW-1185">Reference proteome</keyword>
<reference evidence="3" key="1">
    <citation type="journal article" date="2017" name="Nat. Ecol. Evol.">
        <title>Genome expansion and lineage-specific genetic innovations in the forest pathogenic fungi Armillaria.</title>
        <authorList>
            <person name="Sipos G."/>
            <person name="Prasanna A.N."/>
            <person name="Walter M.C."/>
            <person name="O'Connor E."/>
            <person name="Balint B."/>
            <person name="Krizsan K."/>
            <person name="Kiss B."/>
            <person name="Hess J."/>
            <person name="Varga T."/>
            <person name="Slot J."/>
            <person name="Riley R."/>
            <person name="Boka B."/>
            <person name="Rigling D."/>
            <person name="Barry K."/>
            <person name="Lee J."/>
            <person name="Mihaltcheva S."/>
            <person name="LaButti K."/>
            <person name="Lipzen A."/>
            <person name="Waldron R."/>
            <person name="Moloney N.M."/>
            <person name="Sperisen C."/>
            <person name="Kredics L."/>
            <person name="Vagvoelgyi C."/>
            <person name="Patrignani A."/>
            <person name="Fitzpatrick D."/>
            <person name="Nagy I."/>
            <person name="Doyle S."/>
            <person name="Anderson J.B."/>
            <person name="Grigoriev I.V."/>
            <person name="Gueldener U."/>
            <person name="Muensterkoetter M."/>
            <person name="Nagy L.G."/>
        </authorList>
    </citation>
    <scope>NUCLEOTIDE SEQUENCE [LARGE SCALE GENOMIC DNA]</scope>
    <source>
        <strain evidence="3">C18/9</strain>
    </source>
</reference>
<accession>A0A284SBA3</accession>
<proteinExistence type="predicted"/>
<evidence type="ECO:0000313" key="2">
    <source>
        <dbReference type="EMBL" id="SJL18256.1"/>
    </source>
</evidence>
<organism evidence="2 3">
    <name type="scientific">Armillaria ostoyae</name>
    <name type="common">Armillaria root rot fungus</name>
    <dbReference type="NCBI Taxonomy" id="47428"/>
    <lineage>
        <taxon>Eukaryota</taxon>
        <taxon>Fungi</taxon>
        <taxon>Dikarya</taxon>
        <taxon>Basidiomycota</taxon>
        <taxon>Agaricomycotina</taxon>
        <taxon>Agaricomycetes</taxon>
        <taxon>Agaricomycetidae</taxon>
        <taxon>Agaricales</taxon>
        <taxon>Marasmiineae</taxon>
        <taxon>Physalacriaceae</taxon>
        <taxon>Armillaria</taxon>
    </lineage>
</organism>
<dbReference type="Proteomes" id="UP000219338">
    <property type="component" value="Unassembled WGS sequence"/>
</dbReference>
<evidence type="ECO:0000313" key="3">
    <source>
        <dbReference type="Proteomes" id="UP000219338"/>
    </source>
</evidence>
<feature type="signal peptide" evidence="1">
    <location>
        <begin position="1"/>
        <end position="19"/>
    </location>
</feature>
<name>A0A284SBA3_ARMOS</name>
<evidence type="ECO:0000256" key="1">
    <source>
        <dbReference type="SAM" id="SignalP"/>
    </source>
</evidence>
<sequence length="95" mass="10296">MFLLIVNFVLLCDKLSENADGIGVHGVISPDARDGIDGTIVDRLLSANGWVVSPLAMRTRHAVESLTRGKTRVASNPPTRLLYTQYSAGSMAYHP</sequence>
<dbReference type="AlphaFoldDB" id="A0A284SBA3"/>
<gene>
    <name evidence="2" type="ORF">ARMOST_21841</name>
</gene>
<keyword evidence="1" id="KW-0732">Signal</keyword>
<dbReference type="EMBL" id="FUEG01000056">
    <property type="protein sequence ID" value="SJL18256.1"/>
    <property type="molecule type" value="Genomic_DNA"/>
</dbReference>
<feature type="chain" id="PRO_5011995562" evidence="1">
    <location>
        <begin position="20"/>
        <end position="95"/>
    </location>
</feature>